<dbReference type="Proteomes" id="UP000008148">
    <property type="component" value="Chromosome"/>
</dbReference>
<accession>A8AMA6</accession>
<dbReference type="HOGENOM" id="CLU_3116092_0_0_6"/>
<gene>
    <name evidence="1" type="ordered locus">CKO_03540</name>
</gene>
<organism evidence="1 2">
    <name type="scientific">Citrobacter koseri (strain ATCC BAA-895 / CDC 4225-83 / SGSC4696)</name>
    <dbReference type="NCBI Taxonomy" id="290338"/>
    <lineage>
        <taxon>Bacteria</taxon>
        <taxon>Pseudomonadati</taxon>
        <taxon>Pseudomonadota</taxon>
        <taxon>Gammaproteobacteria</taxon>
        <taxon>Enterobacterales</taxon>
        <taxon>Enterobacteriaceae</taxon>
        <taxon>Citrobacter</taxon>
    </lineage>
</organism>
<reference evidence="1 2" key="1">
    <citation type="submission" date="2007-08" db="EMBL/GenBank/DDBJ databases">
        <authorList>
            <consortium name="The Citrobacter koseri Genome Sequencing Project"/>
            <person name="McClelland M."/>
            <person name="Sanderson E.K."/>
            <person name="Porwollik S."/>
            <person name="Spieth J."/>
            <person name="Clifton W.S."/>
            <person name="Latreille P."/>
            <person name="Courtney L."/>
            <person name="Wang C."/>
            <person name="Pepin K."/>
            <person name="Bhonagiri V."/>
            <person name="Nash W."/>
            <person name="Johnson M."/>
            <person name="Thiruvilangam P."/>
            <person name="Wilson R."/>
        </authorList>
    </citation>
    <scope>NUCLEOTIDE SEQUENCE [LARGE SCALE GENOMIC DNA]</scope>
    <source>
        <strain evidence="2">ATCC BAA-895 / CDC 4225-83 / SGSC4696</strain>
    </source>
</reference>
<evidence type="ECO:0000313" key="2">
    <source>
        <dbReference type="Proteomes" id="UP000008148"/>
    </source>
</evidence>
<dbReference type="AlphaFoldDB" id="A8AMA6"/>
<proteinExistence type="predicted"/>
<keyword evidence="2" id="KW-1185">Reference proteome</keyword>
<name>A8AMA6_CITK8</name>
<sequence>MPDGDAYAPYPAYMEYLTVGRISVAPSGFAFKFTTRSPIYEECNVLYSGQ</sequence>
<dbReference type="KEGG" id="cko:CKO_03540"/>
<dbReference type="EMBL" id="CP000822">
    <property type="protein sequence ID" value="ABV14619.1"/>
    <property type="molecule type" value="Genomic_DNA"/>
</dbReference>
<evidence type="ECO:0000313" key="1">
    <source>
        <dbReference type="EMBL" id="ABV14619.1"/>
    </source>
</evidence>
<protein>
    <submittedName>
        <fullName evidence="1">Uncharacterized protein</fullName>
    </submittedName>
</protein>